<reference evidence="1 2" key="1">
    <citation type="journal article" date="2017" name="Genome Biol. Evol.">
        <title>Phytophthora megakarya and P. palmivora, closely related causal agents of cacao black pod rot, underwent increases in genome sizes and gene numbers by different mechanisms.</title>
        <authorList>
            <person name="Ali S.S."/>
            <person name="Shao J."/>
            <person name="Lary D.J."/>
            <person name="Kronmiller B."/>
            <person name="Shen D."/>
            <person name="Strem M.D."/>
            <person name="Amoako-Attah I."/>
            <person name="Akrofi A.Y."/>
            <person name="Begoude B.A."/>
            <person name="Ten Hoopen G.M."/>
            <person name="Coulibaly K."/>
            <person name="Kebe B.I."/>
            <person name="Melnick R.L."/>
            <person name="Guiltinan M.J."/>
            <person name="Tyler B.M."/>
            <person name="Meinhardt L.W."/>
            <person name="Bailey B.A."/>
        </authorList>
    </citation>
    <scope>NUCLEOTIDE SEQUENCE [LARGE SCALE GENOMIC DNA]</scope>
    <source>
        <strain evidence="2">sbr112.9</strain>
    </source>
</reference>
<proteinExistence type="predicted"/>
<dbReference type="Proteomes" id="UP000237271">
    <property type="component" value="Unassembled WGS sequence"/>
</dbReference>
<name>A0A2P4Y3F8_9STRA</name>
<comment type="caution">
    <text evidence="1">The sequence shown here is derived from an EMBL/GenBank/DDBJ whole genome shotgun (WGS) entry which is preliminary data.</text>
</comment>
<keyword evidence="2" id="KW-1185">Reference proteome</keyword>
<evidence type="ECO:0000313" key="1">
    <source>
        <dbReference type="EMBL" id="POM72355.1"/>
    </source>
</evidence>
<gene>
    <name evidence="1" type="ORF">PHPALM_10936</name>
</gene>
<dbReference type="EMBL" id="NCKW01005886">
    <property type="protein sequence ID" value="POM72355.1"/>
    <property type="molecule type" value="Genomic_DNA"/>
</dbReference>
<organism evidence="1 2">
    <name type="scientific">Phytophthora palmivora</name>
    <dbReference type="NCBI Taxonomy" id="4796"/>
    <lineage>
        <taxon>Eukaryota</taxon>
        <taxon>Sar</taxon>
        <taxon>Stramenopiles</taxon>
        <taxon>Oomycota</taxon>
        <taxon>Peronosporomycetes</taxon>
        <taxon>Peronosporales</taxon>
        <taxon>Peronosporaceae</taxon>
        <taxon>Phytophthora</taxon>
    </lineage>
</organism>
<sequence>METSNADTQVPDVVEPLVFDSPVDIELKRTRMLTSSTDTSETTTKMRINVDKQRKGFLRPHRLSGQTC</sequence>
<evidence type="ECO:0000313" key="2">
    <source>
        <dbReference type="Proteomes" id="UP000237271"/>
    </source>
</evidence>
<dbReference type="AlphaFoldDB" id="A0A2P4Y3F8"/>
<accession>A0A2P4Y3F8</accession>
<protein>
    <submittedName>
        <fullName evidence="1">Uncharacterized protein</fullName>
    </submittedName>
</protein>